<name>A0AA39G137_MICHY</name>
<dbReference type="AlphaFoldDB" id="A0AA39G137"/>
<comment type="caution">
    <text evidence="1">The sequence shown here is derived from an EMBL/GenBank/DDBJ whole genome shotgun (WGS) entry which is preliminary data.</text>
</comment>
<dbReference type="EMBL" id="JAQQBR010000004">
    <property type="protein sequence ID" value="KAK0179165.1"/>
    <property type="molecule type" value="Genomic_DNA"/>
</dbReference>
<reference evidence="1" key="1">
    <citation type="journal article" date="2023" name="bioRxiv">
        <title>Scaffold-level genome assemblies of two parasitoid biocontrol wasps reveal the parthenogenesis mechanism and an associated novel virus.</title>
        <authorList>
            <person name="Inwood S."/>
            <person name="Skelly J."/>
            <person name="Guhlin J."/>
            <person name="Harrop T."/>
            <person name="Goldson S."/>
            <person name="Dearden P."/>
        </authorList>
    </citation>
    <scope>NUCLEOTIDE SEQUENCE</scope>
    <source>
        <strain evidence="1">Lincoln</strain>
        <tissue evidence="1">Whole body</tissue>
    </source>
</reference>
<dbReference type="Proteomes" id="UP001168972">
    <property type="component" value="Unassembled WGS sequence"/>
</dbReference>
<sequence length="137" mass="16113">MSHLQLQNQSRRSKTYRQVLMQPDCRKNQFRLLKERSQDIVHRFEHLKIVVSISGKIKQRYHMNIMQISTDDDIDSNNERTSLINDEDKKFSASFTSLFNGNSRQSSYGSLQACQQVVRSLWNRRSKQNYGKLTTGL</sequence>
<proteinExistence type="predicted"/>
<keyword evidence="2" id="KW-1185">Reference proteome</keyword>
<organism evidence="1 2">
    <name type="scientific">Microctonus hyperodae</name>
    <name type="common">Parasitoid wasp</name>
    <dbReference type="NCBI Taxonomy" id="165561"/>
    <lineage>
        <taxon>Eukaryota</taxon>
        <taxon>Metazoa</taxon>
        <taxon>Ecdysozoa</taxon>
        <taxon>Arthropoda</taxon>
        <taxon>Hexapoda</taxon>
        <taxon>Insecta</taxon>
        <taxon>Pterygota</taxon>
        <taxon>Neoptera</taxon>
        <taxon>Endopterygota</taxon>
        <taxon>Hymenoptera</taxon>
        <taxon>Apocrita</taxon>
        <taxon>Ichneumonoidea</taxon>
        <taxon>Braconidae</taxon>
        <taxon>Euphorinae</taxon>
        <taxon>Microctonus</taxon>
    </lineage>
</organism>
<gene>
    <name evidence="1" type="ORF">PV327_007982</name>
</gene>
<accession>A0AA39G137</accession>
<evidence type="ECO:0000313" key="2">
    <source>
        <dbReference type="Proteomes" id="UP001168972"/>
    </source>
</evidence>
<protein>
    <submittedName>
        <fullName evidence="1">Uncharacterized protein</fullName>
    </submittedName>
</protein>
<evidence type="ECO:0000313" key="1">
    <source>
        <dbReference type="EMBL" id="KAK0179165.1"/>
    </source>
</evidence>
<reference evidence="1" key="2">
    <citation type="submission" date="2023-03" db="EMBL/GenBank/DDBJ databases">
        <authorList>
            <person name="Inwood S.N."/>
            <person name="Skelly J.G."/>
            <person name="Guhlin J."/>
            <person name="Harrop T.W.R."/>
            <person name="Goldson S.G."/>
            <person name="Dearden P.K."/>
        </authorList>
    </citation>
    <scope>NUCLEOTIDE SEQUENCE</scope>
    <source>
        <strain evidence="1">Lincoln</strain>
        <tissue evidence="1">Whole body</tissue>
    </source>
</reference>